<dbReference type="InterPro" id="IPR029058">
    <property type="entry name" value="AB_hydrolase_fold"/>
</dbReference>
<dbReference type="Pfam" id="PF12697">
    <property type="entry name" value="Abhydrolase_6"/>
    <property type="match status" value="1"/>
</dbReference>
<evidence type="ECO:0000259" key="1">
    <source>
        <dbReference type="Pfam" id="PF12697"/>
    </source>
</evidence>
<feature type="domain" description="AB hydrolase-1" evidence="1">
    <location>
        <begin position="30"/>
        <end position="269"/>
    </location>
</feature>
<dbReference type="PRINTS" id="PR00412">
    <property type="entry name" value="EPOXHYDRLASE"/>
</dbReference>
<protein>
    <submittedName>
        <fullName evidence="2">Alpha/beta fold hydrolase</fullName>
    </submittedName>
</protein>
<gene>
    <name evidence="2" type="ORF">E5225_13355</name>
</gene>
<dbReference type="EMBL" id="CP039291">
    <property type="protein sequence ID" value="QCB94395.1"/>
    <property type="molecule type" value="Genomic_DNA"/>
</dbReference>
<name>A0A4V1CMW8_9CELL</name>
<dbReference type="SUPFAM" id="SSF53474">
    <property type="entry name" value="alpha/beta-Hydrolases"/>
    <property type="match status" value="1"/>
</dbReference>
<keyword evidence="3" id="KW-1185">Reference proteome</keyword>
<dbReference type="OrthoDB" id="3771266at2"/>
<proteinExistence type="predicted"/>
<evidence type="ECO:0000313" key="2">
    <source>
        <dbReference type="EMBL" id="QCB94395.1"/>
    </source>
</evidence>
<keyword evidence="2" id="KW-0378">Hydrolase</keyword>
<dbReference type="KEGG" id="celz:E5225_13355"/>
<organism evidence="2 3">
    <name type="scientific">Cellulomonas shaoxiangyii</name>
    <dbReference type="NCBI Taxonomy" id="2566013"/>
    <lineage>
        <taxon>Bacteria</taxon>
        <taxon>Bacillati</taxon>
        <taxon>Actinomycetota</taxon>
        <taxon>Actinomycetes</taxon>
        <taxon>Micrococcales</taxon>
        <taxon>Cellulomonadaceae</taxon>
        <taxon>Cellulomonas</taxon>
    </lineage>
</organism>
<dbReference type="InterPro" id="IPR000073">
    <property type="entry name" value="AB_hydrolase_1"/>
</dbReference>
<sequence length="288" mass="29785">MTPSPTVLHLPMPEGRVAYEVTGPHDGALVVLVPGMGDLRSSWRDVTAPLVAAGHRVAVTDVRGHGDSDATFTHHGVAATADDVSALLDALGADAARPAVLVGASFAAGAVARVAAREPARVRGLVLVAYASNDVAASRAVRTQVSVLLRRPWGPAAWAWFYRSLLHGRRAAWTGEHLRDLRAALRRPAYLEQLRALAVGLVAGGHETLLEQVTSPVLVVTGAQDPETSDAAAAHAAVLASARSAQVTGLLVPEAGHYPQHQRADVVAPAVLAHVAAVTTAAAAPEDA</sequence>
<dbReference type="GO" id="GO:0016787">
    <property type="term" value="F:hydrolase activity"/>
    <property type="evidence" value="ECO:0007669"/>
    <property type="project" value="UniProtKB-KW"/>
</dbReference>
<reference evidence="2 3" key="1">
    <citation type="submission" date="2019-04" db="EMBL/GenBank/DDBJ databases">
        <title>Isolation and identification of Cellulomonas shaoxiangyii sp. Nov. isolated from feces of the Tibetan antelopes (Pantholops hodgsonii) in the Qinghai-Tibet plateau of China.</title>
        <authorList>
            <person name="Tian Z."/>
        </authorList>
    </citation>
    <scope>NUCLEOTIDE SEQUENCE [LARGE SCALE GENOMIC DNA]</scope>
    <source>
        <strain evidence="2 3">Z28</strain>
    </source>
</reference>
<dbReference type="PANTHER" id="PTHR43689:SF8">
    <property type="entry name" value="ALPHA_BETA-HYDROLASES SUPERFAMILY PROTEIN"/>
    <property type="match status" value="1"/>
</dbReference>
<dbReference type="RefSeq" id="WP_135973600.1">
    <property type="nucleotide sequence ID" value="NZ_CP039291.1"/>
</dbReference>
<dbReference type="Gene3D" id="3.40.50.1820">
    <property type="entry name" value="alpha/beta hydrolase"/>
    <property type="match status" value="1"/>
</dbReference>
<dbReference type="PRINTS" id="PR00111">
    <property type="entry name" value="ABHYDROLASE"/>
</dbReference>
<accession>A0A4V1CMW8</accession>
<dbReference type="AlphaFoldDB" id="A0A4V1CMW8"/>
<dbReference type="PANTHER" id="PTHR43689">
    <property type="entry name" value="HYDROLASE"/>
    <property type="match status" value="1"/>
</dbReference>
<dbReference type="Proteomes" id="UP000296469">
    <property type="component" value="Chromosome"/>
</dbReference>
<evidence type="ECO:0000313" key="3">
    <source>
        <dbReference type="Proteomes" id="UP000296469"/>
    </source>
</evidence>
<dbReference type="InterPro" id="IPR000639">
    <property type="entry name" value="Epox_hydrolase-like"/>
</dbReference>